<feature type="transmembrane region" description="Helical" evidence="6">
    <location>
        <begin position="324"/>
        <end position="342"/>
    </location>
</feature>
<dbReference type="Pfam" id="PF07690">
    <property type="entry name" value="MFS_1"/>
    <property type="match status" value="1"/>
</dbReference>
<feature type="transmembrane region" description="Helical" evidence="6">
    <location>
        <begin position="119"/>
        <end position="140"/>
    </location>
</feature>
<dbReference type="SUPFAM" id="SSF103473">
    <property type="entry name" value="MFS general substrate transporter"/>
    <property type="match status" value="1"/>
</dbReference>
<feature type="transmembrane region" description="Helical" evidence="6">
    <location>
        <begin position="68"/>
        <end position="87"/>
    </location>
</feature>
<keyword evidence="3 6" id="KW-0812">Transmembrane</keyword>
<evidence type="ECO:0000259" key="7">
    <source>
        <dbReference type="PROSITE" id="PS50850"/>
    </source>
</evidence>
<dbReference type="PANTHER" id="PTHR23508:SF10">
    <property type="entry name" value="CARBOXYLIC ACID TRANSPORTER PROTEIN HOMOLOG"/>
    <property type="match status" value="1"/>
</dbReference>
<protein>
    <submittedName>
        <fullName evidence="8">Sugar transporter possible benzoate transport protein</fullName>
    </submittedName>
</protein>
<dbReference type="InterPro" id="IPR020846">
    <property type="entry name" value="MFS_dom"/>
</dbReference>
<feature type="domain" description="Major facilitator superfamily (MFS) profile" evidence="7">
    <location>
        <begin position="27"/>
        <end position="436"/>
    </location>
</feature>
<feature type="transmembrane region" description="Helical" evidence="6">
    <location>
        <begin position="152"/>
        <end position="175"/>
    </location>
</feature>
<feature type="transmembrane region" description="Helical" evidence="6">
    <location>
        <begin position="181"/>
        <end position="202"/>
    </location>
</feature>
<feature type="transmembrane region" description="Helical" evidence="6">
    <location>
        <begin position="348"/>
        <end position="372"/>
    </location>
</feature>
<dbReference type="GO" id="GO:0046943">
    <property type="term" value="F:carboxylic acid transmembrane transporter activity"/>
    <property type="evidence" value="ECO:0007669"/>
    <property type="project" value="TreeGrafter"/>
</dbReference>
<dbReference type="CDD" id="cd17365">
    <property type="entry name" value="MFS_PcaK_like"/>
    <property type="match status" value="1"/>
</dbReference>
<keyword evidence="5 6" id="KW-0472">Membrane</keyword>
<gene>
    <name evidence="8" type="ordered locus">BCE33L0335</name>
</gene>
<feature type="transmembrane region" description="Helical" evidence="6">
    <location>
        <begin position="26"/>
        <end position="48"/>
    </location>
</feature>
<keyword evidence="4 6" id="KW-1133">Transmembrane helix</keyword>
<dbReference type="InterPro" id="IPR036259">
    <property type="entry name" value="MFS_trans_sf"/>
</dbReference>
<keyword evidence="8" id="KW-0762">Sugar transport</keyword>
<feature type="transmembrane region" description="Helical" evidence="6">
    <location>
        <begin position="94"/>
        <end position="113"/>
    </location>
</feature>
<reference evidence="9" key="1">
    <citation type="journal article" date="2006" name="J. Bacteriol.">
        <title>Pathogenomic sequence analysis of Bacillus cereus and Bacillus thuringiensis isolates closely related to Bacillus anthracis.</title>
        <authorList>
            <person name="Han C.S."/>
            <person name="Xie G."/>
            <person name="Challacombe J.F."/>
            <person name="Altherr M.R."/>
            <person name="Bhotika S.S."/>
            <person name="Brown N."/>
            <person name="Bruce D."/>
            <person name="Campbell C.S."/>
            <person name="Campbell M.L."/>
            <person name="Chen J."/>
            <person name="Chertkov O."/>
            <person name="Cleland C."/>
            <person name="Dimitrijevic M."/>
            <person name="Doggett N.A."/>
            <person name="Fawcett J.J."/>
            <person name="Glavina T."/>
            <person name="Goodwin L.A."/>
            <person name="Green L.D."/>
            <person name="Hill K.K."/>
            <person name="Hitchcock P."/>
            <person name="Jackson P.J."/>
            <person name="Keim P."/>
            <person name="Kewalramani A.R."/>
            <person name="Longmire J."/>
            <person name="Lucas S."/>
            <person name="Malfatti S."/>
            <person name="McMurry K."/>
            <person name="Meincke L.J."/>
            <person name="Misra M."/>
            <person name="Moseman B.L."/>
            <person name="Mundt M."/>
            <person name="Munk A.C."/>
            <person name="Okinaka R.T."/>
            <person name="Parson-Quintana B."/>
            <person name="Reilly L.P."/>
            <person name="Richardson P."/>
            <person name="Robinson D.L."/>
            <person name="Rubin E."/>
            <person name="Saunders E."/>
            <person name="Tapia R."/>
            <person name="Tesmer J.G."/>
            <person name="Thayer N."/>
            <person name="Thompson L.S."/>
            <person name="Tice H."/>
            <person name="Ticknor L.O."/>
            <person name="Wills P.L."/>
            <person name="Brettin T.S."/>
            <person name="Gilna P."/>
        </authorList>
    </citation>
    <scope>NUCLEOTIDE SEQUENCE [LARGE SCALE GENOMIC DNA]</scope>
    <source>
        <strain evidence="9">ZK / E33L</strain>
    </source>
</reference>
<feature type="transmembrane region" description="Helical" evidence="6">
    <location>
        <begin position="412"/>
        <end position="433"/>
    </location>
</feature>
<evidence type="ECO:0000256" key="3">
    <source>
        <dbReference type="ARBA" id="ARBA00022692"/>
    </source>
</evidence>
<evidence type="ECO:0000313" key="8">
    <source>
        <dbReference type="EMBL" id="AAU19904.1"/>
    </source>
</evidence>
<sequence>MNTMQPSAPPHLESTKTIFSNSITKLVVFICWLAILADGYDLGIYGAVLPKLLEDNSWALSPAHAGTIASYALFGMFIGAILVGTITDLIGRKWTLICCLALFSITMGLAALAPSPELFGLWRFIGGIGLGGVIPTASALTVEYSPKKRQSFIYALMFTGYPLGIVLGAILSMFMLEDFGWRIMFGIGMIPLLLIPFIIRYLPESIQFLLSRNRQEEVDKILNRFQIEFHAKEKTHQAPSNIRKKNGFLTLFSKEYIKATLLFWITYIMGMFLIYGLNTWLPQMMRQAGYPLGSSLSFLLMLNITAAIGALFAGAIADRIGAKIVISISYLMAAICIGLLTIKPSVSIIYLLIGLAGIGSVGITQILNAYVIQYFPSHIRATSLGWGLGLGRVGAIAGPILVGIIMTMQYDLAWNFYLFSFAGLLSAISVFFIPTK</sequence>
<dbReference type="PANTHER" id="PTHR23508">
    <property type="entry name" value="CARBOXYLIC ACID TRANSPORTER PROTEIN HOMOLOG"/>
    <property type="match status" value="1"/>
</dbReference>
<proteinExistence type="predicted"/>
<evidence type="ECO:0000256" key="6">
    <source>
        <dbReference type="SAM" id="Phobius"/>
    </source>
</evidence>
<feature type="transmembrane region" description="Helical" evidence="6">
    <location>
        <begin position="298"/>
        <end position="317"/>
    </location>
</feature>
<dbReference type="InterPro" id="IPR011701">
    <property type="entry name" value="MFS"/>
</dbReference>
<comment type="subcellular location">
    <subcellularLocation>
        <location evidence="1">Cell membrane</location>
        <topology evidence="1">Multi-pass membrane protein</topology>
    </subcellularLocation>
</comment>
<dbReference type="Proteomes" id="UP000002612">
    <property type="component" value="Chromosome"/>
</dbReference>
<evidence type="ECO:0000256" key="1">
    <source>
        <dbReference type="ARBA" id="ARBA00004651"/>
    </source>
</evidence>
<evidence type="ECO:0000313" key="9">
    <source>
        <dbReference type="Proteomes" id="UP000002612"/>
    </source>
</evidence>
<accession>Q63GL7</accession>
<dbReference type="PROSITE" id="PS50850">
    <property type="entry name" value="MFS"/>
    <property type="match status" value="1"/>
</dbReference>
<dbReference type="EMBL" id="CP000001">
    <property type="protein sequence ID" value="AAU19904.1"/>
    <property type="molecule type" value="Genomic_DNA"/>
</dbReference>
<name>Q63GL7_BACCZ</name>
<evidence type="ECO:0000256" key="5">
    <source>
        <dbReference type="ARBA" id="ARBA00023136"/>
    </source>
</evidence>
<organism evidence="8 9">
    <name type="scientific">Bacillus cereus (strain ZK / E33L)</name>
    <dbReference type="NCBI Taxonomy" id="288681"/>
    <lineage>
        <taxon>Bacteria</taxon>
        <taxon>Bacillati</taxon>
        <taxon>Bacillota</taxon>
        <taxon>Bacilli</taxon>
        <taxon>Bacillales</taxon>
        <taxon>Bacillaceae</taxon>
        <taxon>Bacillus</taxon>
        <taxon>Bacillus cereus group</taxon>
    </lineage>
</organism>
<feature type="transmembrane region" description="Helical" evidence="6">
    <location>
        <begin position="384"/>
        <end position="406"/>
    </location>
</feature>
<feature type="transmembrane region" description="Helical" evidence="6">
    <location>
        <begin position="261"/>
        <end position="278"/>
    </location>
</feature>
<evidence type="ECO:0000256" key="2">
    <source>
        <dbReference type="ARBA" id="ARBA00022448"/>
    </source>
</evidence>
<dbReference type="KEGG" id="bcz:BCE33L0335"/>
<evidence type="ECO:0000256" key="4">
    <source>
        <dbReference type="ARBA" id="ARBA00022989"/>
    </source>
</evidence>
<dbReference type="AlphaFoldDB" id="Q63GL7"/>
<dbReference type="Gene3D" id="1.20.1250.20">
    <property type="entry name" value="MFS general substrate transporter like domains"/>
    <property type="match status" value="1"/>
</dbReference>
<keyword evidence="2" id="KW-0813">Transport</keyword>
<dbReference type="GO" id="GO:0005886">
    <property type="term" value="C:plasma membrane"/>
    <property type="evidence" value="ECO:0007669"/>
    <property type="project" value="UniProtKB-SubCell"/>
</dbReference>